<dbReference type="PANTHER" id="PTHR39419:SF1">
    <property type="entry name" value="SLL0814 PROTEIN"/>
    <property type="match status" value="1"/>
</dbReference>
<evidence type="ECO:0000313" key="2">
    <source>
        <dbReference type="EMBL" id="MCZ8516874.1"/>
    </source>
</evidence>
<feature type="transmembrane region" description="Helical" evidence="1">
    <location>
        <begin position="66"/>
        <end position="86"/>
    </location>
</feature>
<keyword evidence="1" id="KW-0472">Membrane</keyword>
<feature type="transmembrane region" description="Helical" evidence="1">
    <location>
        <begin position="106"/>
        <end position="125"/>
    </location>
</feature>
<feature type="transmembrane region" description="Helical" evidence="1">
    <location>
        <begin position="30"/>
        <end position="50"/>
    </location>
</feature>
<dbReference type="RefSeq" id="WP_269885453.1">
    <property type="nucleotide sequence ID" value="NZ_JAQAGZ010000028.1"/>
</dbReference>
<reference evidence="2 3" key="1">
    <citation type="submission" date="2022-12" db="EMBL/GenBank/DDBJ databases">
        <title>Draft genome sequence of Paenibacillus sp. dW9.</title>
        <authorList>
            <person name="Choi E.-W."/>
            <person name="Kim D.-U."/>
        </authorList>
    </citation>
    <scope>NUCLEOTIDE SEQUENCE [LARGE SCALE GENOMIC DNA]</scope>
    <source>
        <strain evidence="3">dW9</strain>
    </source>
</reference>
<dbReference type="Pfam" id="PF04240">
    <property type="entry name" value="Caroten_synth"/>
    <property type="match status" value="1"/>
</dbReference>
<comment type="caution">
    <text evidence="2">The sequence shown here is derived from an EMBL/GenBank/DDBJ whole genome shotgun (WGS) entry which is preliminary data.</text>
</comment>
<sequence length="157" mass="17617">MCFDPKASTINHIWIWEQGGGYFGVPLTNFLGWFFTVYVFFQLFALFLRLRRTDGKQEASAFPRSFYAQAIIMYAVTGLAFIVAYLSDSGNKLVTDAMGVVWHTRSIAEAEATVSIFTMIFVAALSTVKLLQRSAVAINTTVEKDQVKRMPGKSLQH</sequence>
<keyword evidence="1" id="KW-0812">Transmembrane</keyword>
<name>A0ABT4QJ22_9BACL</name>
<proteinExistence type="predicted"/>
<evidence type="ECO:0000313" key="3">
    <source>
        <dbReference type="Proteomes" id="UP001527882"/>
    </source>
</evidence>
<keyword evidence="1" id="KW-1133">Transmembrane helix</keyword>
<dbReference type="EMBL" id="JAQAGZ010000028">
    <property type="protein sequence ID" value="MCZ8516874.1"/>
    <property type="molecule type" value="Genomic_DNA"/>
</dbReference>
<gene>
    <name evidence="2" type="ORF">O9H85_31845</name>
</gene>
<organism evidence="2 3">
    <name type="scientific">Paenibacillus gyeongsangnamensis</name>
    <dbReference type="NCBI Taxonomy" id="3388067"/>
    <lineage>
        <taxon>Bacteria</taxon>
        <taxon>Bacillati</taxon>
        <taxon>Bacillota</taxon>
        <taxon>Bacilli</taxon>
        <taxon>Bacillales</taxon>
        <taxon>Paenibacillaceae</taxon>
        <taxon>Paenibacillus</taxon>
    </lineage>
</organism>
<protein>
    <submittedName>
        <fullName evidence="2">Carotenoid biosynthesis protein</fullName>
    </submittedName>
</protein>
<dbReference type="PANTHER" id="PTHR39419">
    <property type="entry name" value="SLL0814 PROTEIN"/>
    <property type="match status" value="1"/>
</dbReference>
<dbReference type="InterPro" id="IPR007354">
    <property type="entry name" value="CruF-like"/>
</dbReference>
<keyword evidence="3" id="KW-1185">Reference proteome</keyword>
<evidence type="ECO:0000256" key="1">
    <source>
        <dbReference type="SAM" id="Phobius"/>
    </source>
</evidence>
<dbReference type="Proteomes" id="UP001527882">
    <property type="component" value="Unassembled WGS sequence"/>
</dbReference>
<accession>A0ABT4QJ22</accession>